<evidence type="ECO:0000313" key="3">
    <source>
        <dbReference type="Proteomes" id="UP000324585"/>
    </source>
</evidence>
<evidence type="ECO:0000313" key="2">
    <source>
        <dbReference type="EMBL" id="KAA8496604.1"/>
    </source>
</evidence>
<feature type="region of interest" description="Disordered" evidence="1">
    <location>
        <begin position="105"/>
        <end position="201"/>
    </location>
</feature>
<gene>
    <name evidence="2" type="ORF">FVE85_0333</name>
</gene>
<organism evidence="2 3">
    <name type="scientific">Porphyridium purpureum</name>
    <name type="common">Red alga</name>
    <name type="synonym">Porphyridium cruentum</name>
    <dbReference type="NCBI Taxonomy" id="35688"/>
    <lineage>
        <taxon>Eukaryota</taxon>
        <taxon>Rhodophyta</taxon>
        <taxon>Bangiophyceae</taxon>
        <taxon>Porphyridiales</taxon>
        <taxon>Porphyridiaceae</taxon>
        <taxon>Porphyridium</taxon>
    </lineage>
</organism>
<feature type="compositionally biased region" description="Basic residues" evidence="1">
    <location>
        <begin position="183"/>
        <end position="198"/>
    </location>
</feature>
<reference evidence="3" key="1">
    <citation type="journal article" date="2019" name="Nat. Commun.">
        <title>Expansion of phycobilisome linker gene families in mesophilic red algae.</title>
        <authorList>
            <person name="Lee J."/>
            <person name="Kim D."/>
            <person name="Bhattacharya D."/>
            <person name="Yoon H.S."/>
        </authorList>
    </citation>
    <scope>NUCLEOTIDE SEQUENCE [LARGE SCALE GENOMIC DNA]</scope>
    <source>
        <strain evidence="3">CCMP 1328</strain>
    </source>
</reference>
<protein>
    <submittedName>
        <fullName evidence="2">Tbc2 translation factor, chloroplastic</fullName>
    </submittedName>
</protein>
<comment type="caution">
    <text evidence="2">The sequence shown here is derived from an EMBL/GenBank/DDBJ whole genome shotgun (WGS) entry which is preliminary data.</text>
</comment>
<evidence type="ECO:0000256" key="1">
    <source>
        <dbReference type="SAM" id="MobiDB-lite"/>
    </source>
</evidence>
<proteinExistence type="predicted"/>
<keyword evidence="3" id="KW-1185">Reference proteome</keyword>
<sequence>MKACGSAAAFAAGASALFLPDRARSRRSDLVQMRADWKRVSKVAWARTTSCGCSRHDRLQPNGRARIGREAARRLDTDVLVVLMKAHEDGVNHSDAFETLILADDGQDRGRNGPSSMPVPALIRPRSRKTINQGKHGVSERTGTPTSKHRAGDTTAATYTASHNHSTSTHAALSSSHMTEKNHQKKSRNVNRKRRKPRSFGSVFVRGNSASLQFMQHRTLNHIPKADETLDLFQWLTSLHYGARRQERFSTDEMIAVLECVARFVRKDAVNFDIMKTFDKDTGFLASWDSLMTNHVCELAREQLASVMYYFGLLSKKPSDLFLDRWYAAAGDLDSFSPKEMTMALWAHVKMDHAPPESFLEHWKHRFLVLKRDFNSQALTNGLWSFAMLGIDAGMPFYEAWDECFMVQWATFSQHQIASFLWSFGLLGQLPSEACLRKIYAASTFMAPSFTSQSLSRIVEAHALLSAEAPNSFMEMWYSAFAGVSRVFTAEELDTCLSSLASLQLEPPSEFWELWIARFSDVVLTSVTGSTLSSVISSFAELGQRPDPYLLALWDACFQKCYADMTVSEISLVLESLIQLDIQPSSHFLYSWFNAFDVFLLPNSENQFEAPQLCRSVILLESKPVPELCLFKFVGAFCRLIDLFDASQLLAVLHFLVDQNVTFSDTLEKEWTRAFVQCADDSTLSVASAMRLFEALASRDFFPTPALSQRILRSMFRSDAGCSEHKSIEKAAEARQWLHFWRACAHLGFMPEDSDVHHSAFHDAISLSCRNYALLSPSEASAFLTDLERLSLDPTEELKLELQLLLGHHWEQMTAASLFSAVRATVGLGVTVPARIVNMWQVRSSHATGQARDSKLYKKLIKWAGRAQ</sequence>
<dbReference type="AlphaFoldDB" id="A0A5J4Z120"/>
<accession>A0A5J4Z120</accession>
<name>A0A5J4Z120_PORPP</name>
<feature type="compositionally biased region" description="Low complexity" evidence="1">
    <location>
        <begin position="154"/>
        <end position="177"/>
    </location>
</feature>
<dbReference type="Proteomes" id="UP000324585">
    <property type="component" value="Unassembled WGS sequence"/>
</dbReference>
<dbReference type="EMBL" id="VRMN01000002">
    <property type="protein sequence ID" value="KAA8496604.1"/>
    <property type="molecule type" value="Genomic_DNA"/>
</dbReference>